<proteinExistence type="predicted"/>
<dbReference type="EMBL" id="SJPL01000001">
    <property type="protein sequence ID" value="TWT70224.1"/>
    <property type="molecule type" value="Genomic_DNA"/>
</dbReference>
<evidence type="ECO:0000313" key="2">
    <source>
        <dbReference type="Proteomes" id="UP000317238"/>
    </source>
</evidence>
<comment type="caution">
    <text evidence="1">The sequence shown here is derived from an EMBL/GenBank/DDBJ whole genome shotgun (WGS) entry which is preliminary data.</text>
</comment>
<evidence type="ECO:0000313" key="1">
    <source>
        <dbReference type="EMBL" id="TWT70224.1"/>
    </source>
</evidence>
<organism evidence="1 2">
    <name type="scientific">Crateriforma conspicua</name>
    <dbReference type="NCBI Taxonomy" id="2527996"/>
    <lineage>
        <taxon>Bacteria</taxon>
        <taxon>Pseudomonadati</taxon>
        <taxon>Planctomycetota</taxon>
        <taxon>Planctomycetia</taxon>
        <taxon>Planctomycetales</taxon>
        <taxon>Planctomycetaceae</taxon>
        <taxon>Crateriforma</taxon>
    </lineage>
</organism>
<name>A0A5C5Y518_9PLAN</name>
<protein>
    <submittedName>
        <fullName evidence="1">Uncharacterized protein</fullName>
    </submittedName>
</protein>
<reference evidence="1 2" key="1">
    <citation type="submission" date="2019-02" db="EMBL/GenBank/DDBJ databases">
        <title>Deep-cultivation of Planctomycetes and their phenomic and genomic characterization uncovers novel biology.</title>
        <authorList>
            <person name="Wiegand S."/>
            <person name="Jogler M."/>
            <person name="Boedeker C."/>
            <person name="Pinto D."/>
            <person name="Vollmers J."/>
            <person name="Rivas-Marin E."/>
            <person name="Kohn T."/>
            <person name="Peeters S.H."/>
            <person name="Heuer A."/>
            <person name="Rast P."/>
            <person name="Oberbeckmann S."/>
            <person name="Bunk B."/>
            <person name="Jeske O."/>
            <person name="Meyerdierks A."/>
            <person name="Storesund J.E."/>
            <person name="Kallscheuer N."/>
            <person name="Luecker S."/>
            <person name="Lage O.M."/>
            <person name="Pohl T."/>
            <person name="Merkel B.J."/>
            <person name="Hornburger P."/>
            <person name="Mueller R.-W."/>
            <person name="Bruemmer F."/>
            <person name="Labrenz M."/>
            <person name="Spormann A.M."/>
            <person name="Op Den Camp H."/>
            <person name="Overmann J."/>
            <person name="Amann R."/>
            <person name="Jetten M.S.M."/>
            <person name="Mascher T."/>
            <person name="Medema M.H."/>
            <person name="Devos D.P."/>
            <person name="Kaster A.-K."/>
            <person name="Ovreas L."/>
            <person name="Rohde M."/>
            <person name="Galperin M.Y."/>
            <person name="Jogler C."/>
        </authorList>
    </citation>
    <scope>NUCLEOTIDE SEQUENCE [LARGE SCALE GENOMIC DNA]</scope>
    <source>
        <strain evidence="1 2">Pan14r</strain>
    </source>
</reference>
<keyword evidence="2" id="KW-1185">Reference proteome</keyword>
<gene>
    <name evidence="1" type="ORF">Pan14r_25250</name>
</gene>
<dbReference type="AlphaFoldDB" id="A0A5C5Y518"/>
<dbReference type="RefSeq" id="WP_231598445.1">
    <property type="nucleotide sequence ID" value="NZ_SJPL01000001.1"/>
</dbReference>
<dbReference type="Proteomes" id="UP000317238">
    <property type="component" value="Unassembled WGS sequence"/>
</dbReference>
<sequence length="443" mass="48711">MTVSSNVGPARFQPVAGIGCVNRIAGLLVIFAMVGPVSAQDDAPNSDTLRDDVLEWINELDADAAATRQAAERSLIEAGAETLSWLPEPDDPRLSPEAADRIRRIVEVLRKQQAAREVADIRIDLADVSNLGEALEAISRDSGVEFECNSDRTQPVDPVATPLTFWHAIDLVLDQADLDINFYGGDRETLMLTPRDEKRPDRVGAAVYAGIYRIEPTSVTARRILRQPSLSGLNVSMEIAWEPRITPIGLTIPVDEIAVTLDSGQRLQSQASSETIDVATASDIAFSEFYLPLELPAAKANKIQRIGGVIQALLPGRRKRFTVPLVGTPDAVSIDAMTVKRLDVRPNGPLHEVRLSITIENADRALESHRQWLMDNEIFLVAPDDTRVDHLGFQVFRQTTEELGIGYLFDVGDDPTGYQLKYLSPTAVIRNEVPFVLQEIPLP</sequence>
<accession>A0A5C5Y518</accession>